<sequence>MKATLVKNTYLIFICTLFMSCAGNANIEEVPLATPEALQQWCKSKTIKYFKDKSKAIHNWSALWKRQAKLLDVKASVVSENINYTVKCRVQQGESSKKAIISISAASDDTE</sequence>
<evidence type="ECO:0008006" key="2">
    <source>
        <dbReference type="Google" id="ProtNLM"/>
    </source>
</evidence>
<gene>
    <name evidence="1" type="ORF">MNBD_GAMMA11-913</name>
</gene>
<organism evidence="1">
    <name type="scientific">hydrothermal vent metagenome</name>
    <dbReference type="NCBI Taxonomy" id="652676"/>
    <lineage>
        <taxon>unclassified sequences</taxon>
        <taxon>metagenomes</taxon>
        <taxon>ecological metagenomes</taxon>
    </lineage>
</organism>
<proteinExistence type="predicted"/>
<name>A0A3B0Y2J8_9ZZZZ</name>
<evidence type="ECO:0000313" key="1">
    <source>
        <dbReference type="EMBL" id="VAW62656.1"/>
    </source>
</evidence>
<dbReference type="EMBL" id="UOFG01000178">
    <property type="protein sequence ID" value="VAW62656.1"/>
    <property type="molecule type" value="Genomic_DNA"/>
</dbReference>
<reference evidence="1" key="1">
    <citation type="submission" date="2018-06" db="EMBL/GenBank/DDBJ databases">
        <authorList>
            <person name="Zhirakovskaya E."/>
        </authorList>
    </citation>
    <scope>NUCLEOTIDE SEQUENCE</scope>
</reference>
<dbReference type="PROSITE" id="PS51257">
    <property type="entry name" value="PROKAR_LIPOPROTEIN"/>
    <property type="match status" value="1"/>
</dbReference>
<protein>
    <recommendedName>
        <fullName evidence="2">Lipoprotein</fullName>
    </recommendedName>
</protein>
<accession>A0A3B0Y2J8</accession>
<dbReference type="AlphaFoldDB" id="A0A3B0Y2J8"/>